<evidence type="ECO:0000259" key="4">
    <source>
        <dbReference type="Pfam" id="PF05368"/>
    </source>
</evidence>
<feature type="domain" description="NmrA-like" evidence="4">
    <location>
        <begin position="6"/>
        <end position="240"/>
    </location>
</feature>
<dbReference type="AlphaFoldDB" id="A0A165CZQ2"/>
<proteinExistence type="inferred from homology"/>
<dbReference type="Pfam" id="PF05368">
    <property type="entry name" value="NmrA"/>
    <property type="match status" value="1"/>
</dbReference>
<evidence type="ECO:0000256" key="3">
    <source>
        <dbReference type="ARBA" id="ARBA00023002"/>
    </source>
</evidence>
<comment type="similarity">
    <text evidence="1">Belongs to the NmrA-type oxidoreductase family.</text>
</comment>
<dbReference type="PANTHER" id="PTHR42748:SF30">
    <property type="entry name" value="NMRA-LIKE DOMAIN-CONTAINING PROTEIN"/>
    <property type="match status" value="1"/>
</dbReference>
<reference evidence="5 6" key="1">
    <citation type="journal article" date="2016" name="Mol. Biol. Evol.">
        <title>Comparative Genomics of Early-Diverging Mushroom-Forming Fungi Provides Insights into the Origins of Lignocellulose Decay Capabilities.</title>
        <authorList>
            <person name="Nagy L.G."/>
            <person name="Riley R."/>
            <person name="Tritt A."/>
            <person name="Adam C."/>
            <person name="Daum C."/>
            <person name="Floudas D."/>
            <person name="Sun H."/>
            <person name="Yadav J.S."/>
            <person name="Pangilinan J."/>
            <person name="Larsson K.H."/>
            <person name="Matsuura K."/>
            <person name="Barry K."/>
            <person name="Labutti K."/>
            <person name="Kuo R."/>
            <person name="Ohm R.A."/>
            <person name="Bhattacharya S.S."/>
            <person name="Shirouzu T."/>
            <person name="Yoshinaga Y."/>
            <person name="Martin F.M."/>
            <person name="Grigoriev I.V."/>
            <person name="Hibbett D.S."/>
        </authorList>
    </citation>
    <scope>NUCLEOTIDE SEQUENCE [LARGE SCALE GENOMIC DNA]</scope>
    <source>
        <strain evidence="5 6">HHB12029</strain>
    </source>
</reference>
<dbReference type="SUPFAM" id="SSF51735">
    <property type="entry name" value="NAD(P)-binding Rossmann-fold domains"/>
    <property type="match status" value="1"/>
</dbReference>
<dbReference type="EMBL" id="KV426267">
    <property type="protein sequence ID" value="KZV83517.1"/>
    <property type="molecule type" value="Genomic_DNA"/>
</dbReference>
<dbReference type="GO" id="GO:0005634">
    <property type="term" value="C:nucleus"/>
    <property type="evidence" value="ECO:0007669"/>
    <property type="project" value="TreeGrafter"/>
</dbReference>
<evidence type="ECO:0000313" key="6">
    <source>
        <dbReference type="Proteomes" id="UP000077266"/>
    </source>
</evidence>
<keyword evidence="2" id="KW-0521">NADP</keyword>
<dbReference type="GO" id="GO:0016491">
    <property type="term" value="F:oxidoreductase activity"/>
    <property type="evidence" value="ECO:0007669"/>
    <property type="project" value="UniProtKB-KW"/>
</dbReference>
<dbReference type="InterPro" id="IPR008030">
    <property type="entry name" value="NmrA-like"/>
</dbReference>
<dbReference type="STRING" id="1314781.A0A165CZQ2"/>
<name>A0A165CZQ2_EXIGL</name>
<dbReference type="Gene3D" id="3.90.25.10">
    <property type="entry name" value="UDP-galactose 4-epimerase, domain 1"/>
    <property type="match status" value="1"/>
</dbReference>
<accession>A0A165CZQ2</accession>
<dbReference type="InParanoid" id="A0A165CZQ2"/>
<protein>
    <submittedName>
        <fullName evidence="5">NAD(P)-binding protein</fullName>
    </submittedName>
</protein>
<evidence type="ECO:0000256" key="2">
    <source>
        <dbReference type="ARBA" id="ARBA00022857"/>
    </source>
</evidence>
<dbReference type="InterPro" id="IPR051164">
    <property type="entry name" value="NmrA-like_oxidored"/>
</dbReference>
<evidence type="ECO:0000313" key="5">
    <source>
        <dbReference type="EMBL" id="KZV83517.1"/>
    </source>
</evidence>
<organism evidence="5 6">
    <name type="scientific">Exidia glandulosa HHB12029</name>
    <dbReference type="NCBI Taxonomy" id="1314781"/>
    <lineage>
        <taxon>Eukaryota</taxon>
        <taxon>Fungi</taxon>
        <taxon>Dikarya</taxon>
        <taxon>Basidiomycota</taxon>
        <taxon>Agaricomycotina</taxon>
        <taxon>Agaricomycetes</taxon>
        <taxon>Auriculariales</taxon>
        <taxon>Exidiaceae</taxon>
        <taxon>Exidia</taxon>
    </lineage>
</organism>
<dbReference type="PANTHER" id="PTHR42748">
    <property type="entry name" value="NITROGEN METABOLITE REPRESSION PROTEIN NMRA FAMILY MEMBER"/>
    <property type="match status" value="1"/>
</dbReference>
<gene>
    <name evidence="5" type="ORF">EXIGLDRAFT_842881</name>
</gene>
<keyword evidence="3" id="KW-0560">Oxidoreductase</keyword>
<dbReference type="Gene3D" id="3.40.50.720">
    <property type="entry name" value="NAD(P)-binding Rossmann-like Domain"/>
    <property type="match status" value="1"/>
</dbReference>
<dbReference type="InterPro" id="IPR036291">
    <property type="entry name" value="NAD(P)-bd_dom_sf"/>
</dbReference>
<evidence type="ECO:0000256" key="1">
    <source>
        <dbReference type="ARBA" id="ARBA00006328"/>
    </source>
</evidence>
<dbReference type="Proteomes" id="UP000077266">
    <property type="component" value="Unassembled WGS sequence"/>
</dbReference>
<sequence>MPLEIKTIVVHGATGQQGGSAVRALAAAGYTVHAAVRDRNASVAQQLAKIPGVSLVEVNLNDVNNLVAAYIGADAVYACTVPGPEELTHGKNMALASQKAGIKLHIWSTLESVAKITKGEYEVQWHDDKAAVNDYLDELGVPHTNLFLGGFMENLVNYPHELEYDEKTKTIQLMFGAYLVDLEVPLFRVTKDVGAAVNIIVAHPDEFLGKNVGLGDLWLTPNKMAEIIQRLTGRETRAVHDPHWLEHLPGFVGMNAFHTDPRFRMFKATGMEVPDPLLAKYGFAAAPFEEFVAEVIVPFLKL</sequence>
<dbReference type="OrthoDB" id="419598at2759"/>
<keyword evidence="6" id="KW-1185">Reference proteome</keyword>